<dbReference type="Gene3D" id="3.30.2010.10">
    <property type="entry name" value="Metalloproteases ('zincins'), catalytic domain"/>
    <property type="match status" value="1"/>
</dbReference>
<dbReference type="GO" id="GO:0004222">
    <property type="term" value="F:metalloendopeptidase activity"/>
    <property type="evidence" value="ECO:0007669"/>
    <property type="project" value="UniProtKB-UniRule"/>
</dbReference>
<gene>
    <name evidence="12" type="primary">htpX</name>
    <name evidence="14" type="ORF">KDA10_03115</name>
</gene>
<comment type="similarity">
    <text evidence="2 12">Belongs to the peptidase M48B family.</text>
</comment>
<evidence type="ECO:0000256" key="7">
    <source>
        <dbReference type="ARBA" id="ARBA00022801"/>
    </source>
</evidence>
<dbReference type="Proteomes" id="UP000714817">
    <property type="component" value="Unassembled WGS sequence"/>
</dbReference>
<feature type="transmembrane region" description="Helical" evidence="12">
    <location>
        <begin position="43"/>
        <end position="60"/>
    </location>
</feature>
<dbReference type="PANTHER" id="PTHR43221">
    <property type="entry name" value="PROTEASE HTPX"/>
    <property type="match status" value="1"/>
</dbReference>
<organism evidence="14 15">
    <name type="scientific">candidate division WWE3 bacterium</name>
    <dbReference type="NCBI Taxonomy" id="2053526"/>
    <lineage>
        <taxon>Bacteria</taxon>
        <taxon>Katanobacteria</taxon>
    </lineage>
</organism>
<evidence type="ECO:0000256" key="12">
    <source>
        <dbReference type="HAMAP-Rule" id="MF_00188"/>
    </source>
</evidence>
<evidence type="ECO:0000256" key="11">
    <source>
        <dbReference type="ARBA" id="ARBA00023136"/>
    </source>
</evidence>
<evidence type="ECO:0000256" key="5">
    <source>
        <dbReference type="ARBA" id="ARBA00022692"/>
    </source>
</evidence>
<keyword evidence="9 12" id="KW-1133">Transmembrane helix</keyword>
<keyword evidence="4 12" id="KW-0645">Protease</keyword>
<feature type="binding site" evidence="12">
    <location>
        <position position="148"/>
    </location>
    <ligand>
        <name>Zn(2+)</name>
        <dbReference type="ChEBI" id="CHEBI:29105"/>
        <note>catalytic</note>
    </ligand>
</feature>
<evidence type="ECO:0000256" key="9">
    <source>
        <dbReference type="ARBA" id="ARBA00022989"/>
    </source>
</evidence>
<dbReference type="EMBL" id="JAGQNY010000011">
    <property type="protein sequence ID" value="MCA9302319.1"/>
    <property type="molecule type" value="Genomic_DNA"/>
</dbReference>
<dbReference type="Pfam" id="PF01435">
    <property type="entry name" value="Peptidase_M48"/>
    <property type="match status" value="1"/>
</dbReference>
<keyword evidence="7 12" id="KW-0378">Hydrolase</keyword>
<evidence type="ECO:0000313" key="15">
    <source>
        <dbReference type="Proteomes" id="UP000714817"/>
    </source>
</evidence>
<evidence type="ECO:0000256" key="4">
    <source>
        <dbReference type="ARBA" id="ARBA00022670"/>
    </source>
</evidence>
<accession>A0A955E1N9</accession>
<keyword evidence="8 12" id="KW-0862">Zinc</keyword>
<protein>
    <recommendedName>
        <fullName evidence="12">Protease HtpX homolog</fullName>
        <ecNumber evidence="12">3.4.24.-</ecNumber>
    </recommendedName>
</protein>
<dbReference type="InterPro" id="IPR050083">
    <property type="entry name" value="HtpX_protease"/>
</dbReference>
<dbReference type="CDD" id="cd07340">
    <property type="entry name" value="M48B_Htpx_like"/>
    <property type="match status" value="1"/>
</dbReference>
<dbReference type="PANTHER" id="PTHR43221:SF1">
    <property type="entry name" value="PROTEASE HTPX"/>
    <property type="match status" value="1"/>
</dbReference>
<evidence type="ECO:0000256" key="3">
    <source>
        <dbReference type="ARBA" id="ARBA00022475"/>
    </source>
</evidence>
<dbReference type="EC" id="3.4.24.-" evidence="12"/>
<feature type="transmembrane region" description="Helical" evidence="12">
    <location>
        <begin position="195"/>
        <end position="217"/>
    </location>
</feature>
<proteinExistence type="inferred from homology"/>
<feature type="domain" description="Peptidase M48" evidence="13">
    <location>
        <begin position="79"/>
        <end position="301"/>
    </location>
</feature>
<feature type="binding site" evidence="12">
    <location>
        <position position="226"/>
    </location>
    <ligand>
        <name>Zn(2+)</name>
        <dbReference type="ChEBI" id="CHEBI:29105"/>
        <note>catalytic</note>
    </ligand>
</feature>
<keyword evidence="6 12" id="KW-0479">Metal-binding</keyword>
<keyword evidence="11 12" id="KW-0472">Membrane</keyword>
<reference evidence="14" key="1">
    <citation type="submission" date="2020-04" db="EMBL/GenBank/DDBJ databases">
        <authorList>
            <person name="Zhang T."/>
        </authorList>
    </citation>
    <scope>NUCLEOTIDE SEQUENCE</scope>
    <source>
        <strain evidence="14">HKST-UBA80</strain>
    </source>
</reference>
<comment type="subcellular location">
    <subcellularLocation>
        <location evidence="1 12">Cell membrane</location>
        <topology evidence="1 12">Multi-pass membrane protein</topology>
    </subcellularLocation>
</comment>
<dbReference type="GO" id="GO:0008270">
    <property type="term" value="F:zinc ion binding"/>
    <property type="evidence" value="ECO:0007669"/>
    <property type="project" value="UniProtKB-UniRule"/>
</dbReference>
<evidence type="ECO:0000256" key="2">
    <source>
        <dbReference type="ARBA" id="ARBA00009779"/>
    </source>
</evidence>
<keyword evidence="10 12" id="KW-0482">Metalloprotease</keyword>
<evidence type="ECO:0000256" key="8">
    <source>
        <dbReference type="ARBA" id="ARBA00022833"/>
    </source>
</evidence>
<dbReference type="InterPro" id="IPR022919">
    <property type="entry name" value="Pept_M48_protease_HtpX"/>
</dbReference>
<evidence type="ECO:0000313" key="14">
    <source>
        <dbReference type="EMBL" id="MCA9302319.1"/>
    </source>
</evidence>
<reference evidence="14" key="2">
    <citation type="journal article" date="2021" name="Microbiome">
        <title>Successional dynamics and alternative stable states in a saline activated sludge microbial community over 9 years.</title>
        <authorList>
            <person name="Wang Y."/>
            <person name="Ye J."/>
            <person name="Ju F."/>
            <person name="Liu L."/>
            <person name="Boyd J.A."/>
            <person name="Deng Y."/>
            <person name="Parks D.H."/>
            <person name="Jiang X."/>
            <person name="Yin X."/>
            <person name="Woodcroft B.J."/>
            <person name="Tyson G.W."/>
            <person name="Hugenholtz P."/>
            <person name="Polz M.F."/>
            <person name="Zhang T."/>
        </authorList>
    </citation>
    <scope>NUCLEOTIDE SEQUENCE</scope>
    <source>
        <strain evidence="14">HKST-UBA80</strain>
    </source>
</reference>
<dbReference type="GO" id="GO:0005886">
    <property type="term" value="C:plasma membrane"/>
    <property type="evidence" value="ECO:0007669"/>
    <property type="project" value="UniProtKB-SubCell"/>
</dbReference>
<dbReference type="AlphaFoldDB" id="A0A955E1N9"/>
<feature type="transmembrane region" description="Helical" evidence="12">
    <location>
        <begin position="16"/>
        <end position="37"/>
    </location>
</feature>
<feature type="active site" evidence="12">
    <location>
        <position position="145"/>
    </location>
</feature>
<dbReference type="InterPro" id="IPR001915">
    <property type="entry name" value="Peptidase_M48"/>
</dbReference>
<feature type="transmembrane region" description="Helical" evidence="12">
    <location>
        <begin position="156"/>
        <end position="175"/>
    </location>
</feature>
<comment type="caution">
    <text evidence="14">The sequence shown here is derived from an EMBL/GenBank/DDBJ whole genome shotgun (WGS) entry which is preliminary data.</text>
</comment>
<feature type="binding site" evidence="12">
    <location>
        <position position="144"/>
    </location>
    <ligand>
        <name>Zn(2+)</name>
        <dbReference type="ChEBI" id="CHEBI:29105"/>
        <note>catalytic</note>
    </ligand>
</feature>
<evidence type="ECO:0000259" key="13">
    <source>
        <dbReference type="Pfam" id="PF01435"/>
    </source>
</evidence>
<evidence type="ECO:0000256" key="10">
    <source>
        <dbReference type="ARBA" id="ARBA00023049"/>
    </source>
</evidence>
<name>A0A955E1N9_UNCKA</name>
<keyword evidence="5 12" id="KW-0812">Transmembrane</keyword>
<comment type="cofactor">
    <cofactor evidence="12">
        <name>Zn(2+)</name>
        <dbReference type="ChEBI" id="CHEBI:29105"/>
    </cofactor>
    <text evidence="12">Binds 1 zinc ion per subunit.</text>
</comment>
<sequence>MSSVYSSVDKNKRETAVIFIGFIFFVTAVFYFASLAYFGDSSMLVFAFLFSFVSGFVGYYKSDSLVLAISGAREIKPEDSQYVHSLVENMCIASGLPKPKLYVINDTALNAFATGRSPDKGVICFTSGIIDRLEKRQLEGVIAHELSHIQNYDTRLMSVVAILVGTITLLVDWLSRGVFYRGSSSSRDDRSESTVGGILFIVGLLGLILSPIIANLIKLAIGRNREYLADSSAVLLTRNPKGLADALRIISMDTEVLEAANGATAHLYIANPLKNPKAANFLSGLFNTHPPVAERIKRLESM</sequence>
<evidence type="ECO:0000256" key="6">
    <source>
        <dbReference type="ARBA" id="ARBA00022723"/>
    </source>
</evidence>
<keyword evidence="3 12" id="KW-1003">Cell membrane</keyword>
<dbReference type="HAMAP" id="MF_00188">
    <property type="entry name" value="Pept_M48_protease_HtpX"/>
    <property type="match status" value="1"/>
</dbReference>
<dbReference type="GO" id="GO:0006508">
    <property type="term" value="P:proteolysis"/>
    <property type="evidence" value="ECO:0007669"/>
    <property type="project" value="UniProtKB-KW"/>
</dbReference>
<evidence type="ECO:0000256" key="1">
    <source>
        <dbReference type="ARBA" id="ARBA00004651"/>
    </source>
</evidence>